<dbReference type="RefSeq" id="WP_406792225.1">
    <property type="nucleotide sequence ID" value="NZ_JBJHZX010000015.1"/>
</dbReference>
<dbReference type="InterPro" id="IPR001650">
    <property type="entry name" value="Helicase_C-like"/>
</dbReference>
<organism evidence="2 3">
    <name type="scientific">Candidatus Clostridium eludens</name>
    <dbReference type="NCBI Taxonomy" id="3381663"/>
    <lineage>
        <taxon>Bacteria</taxon>
        <taxon>Bacillati</taxon>
        <taxon>Bacillota</taxon>
        <taxon>Clostridia</taxon>
        <taxon>Eubacteriales</taxon>
        <taxon>Clostridiaceae</taxon>
        <taxon>Clostridium</taxon>
    </lineage>
</organism>
<keyword evidence="2" id="KW-0347">Helicase</keyword>
<name>A0ABW8SL86_9CLOT</name>
<keyword evidence="2" id="KW-0378">Hydrolase</keyword>
<dbReference type="InterPro" id="IPR027417">
    <property type="entry name" value="P-loop_NTPase"/>
</dbReference>
<protein>
    <submittedName>
        <fullName evidence="2">DEAD/DEAH box helicase</fullName>
    </submittedName>
</protein>
<dbReference type="GO" id="GO:0004386">
    <property type="term" value="F:helicase activity"/>
    <property type="evidence" value="ECO:0007669"/>
    <property type="project" value="UniProtKB-KW"/>
</dbReference>
<dbReference type="Proteomes" id="UP001623660">
    <property type="component" value="Unassembled WGS sequence"/>
</dbReference>
<evidence type="ECO:0000313" key="2">
    <source>
        <dbReference type="EMBL" id="MFL0196111.1"/>
    </source>
</evidence>
<keyword evidence="2" id="KW-0547">Nucleotide-binding</keyword>
<gene>
    <name evidence="2" type="ORF">ACJDU8_11120</name>
</gene>
<dbReference type="Gene3D" id="3.40.50.300">
    <property type="entry name" value="P-loop containing nucleotide triphosphate hydrolases"/>
    <property type="match status" value="1"/>
</dbReference>
<keyword evidence="3" id="KW-1185">Reference proteome</keyword>
<dbReference type="Pfam" id="PF00271">
    <property type="entry name" value="Helicase_C"/>
    <property type="match status" value="1"/>
</dbReference>
<dbReference type="SUPFAM" id="SSF52540">
    <property type="entry name" value="P-loop containing nucleoside triphosphate hydrolases"/>
    <property type="match status" value="2"/>
</dbReference>
<dbReference type="EMBL" id="JBJHZX010000015">
    <property type="protein sequence ID" value="MFL0196111.1"/>
    <property type="molecule type" value="Genomic_DNA"/>
</dbReference>
<proteinExistence type="predicted"/>
<reference evidence="2 3" key="1">
    <citation type="submission" date="2024-11" db="EMBL/GenBank/DDBJ databases">
        <authorList>
            <person name="Heng Y.C."/>
            <person name="Lim A.C.H."/>
            <person name="Lee J.K.Y."/>
            <person name="Kittelmann S."/>
        </authorList>
    </citation>
    <scope>NUCLEOTIDE SEQUENCE [LARGE SCALE GENOMIC DNA]</scope>
    <source>
        <strain evidence="2 3">WILCCON 0269</strain>
    </source>
</reference>
<evidence type="ECO:0000313" key="3">
    <source>
        <dbReference type="Proteomes" id="UP001623660"/>
    </source>
</evidence>
<sequence length="1184" mass="136907">MNKNDDTVQDEITLVNYLSNIVSEGLLGRKESVVLGEEPSKKFFAGVLFPYNEDYVKNLSKNYSMGLEYLVKPKGEKVNIEISGSFNIYVRVFPEFKEQIGYLTFLKDNNYKNEDNGEVEDYSKDNIENCKKKKAKEFSKDKGIKLLQKYQVVKVNFEGINIKFDLEAGHKELKISFSDLINEKISCAKRWKSIFSVKPSKITRLGAVEIKELSENDEQYKKWIESIGDTEVNIPVWNAYLNVNARSYKTLEGEECYRIITTLVNNTAIPQNDGNVKLNGHALEFYDCNFSISISDGKIIPFEFEGAPRDYKYDKSYEVKGINCVGLRDKNANNSIRTEVIPRFFQSLYRTRTDLSISFKELTQKGSINKSLNELCIQMKRYLMCWESYIAKKGDSNHTLNAGEIKQCIKEKNEFEDEIKSFELGLYALNQDKRLMDAFINMNKVFMNAGEGKYTEWRLFQIVFIIRIIPSLYAREVSKSDLKRNEIIESLNYADVLWFPTGGGKTEAYLGLIVCNLFYDRLRGKKTGCSAWIRFPLRMLSKQQLDRLARILIFAEEYRENDEILSKLGRAFSIGFFAGSSNTANFISKDRYKKYLMSSRSKKKAMLIHKCPKCGSNLELDFDQGSWRLVHKCTNAKCFVSKSKILKGMLPIYITDSEVYRFVPSVLCGTVDKLAILSRYREFSHIFGQVTGYCSKHGYLSDRCIVGSYDRYGDQDGCTEKIVKLKKSAILEQFYDPNPTLFIQDELHLLKEDLGVLNGHYEGALSEFARTFGRENYHLPKIIAATATIESYERHINHLYLRQPRKYPSMGYKKGESFYATSMPKIDRRLYIGILPHTRSQDEIVGRCLYLYNKEIQNLYLKSKDIWKKFNFKSIDSQEKFIKLLSMYDLSVIYVNQKTTAYDVQRRINENVNIDLKRNLNQSLDLDVQLLTGDNDMDKIVDTIDRIESENYKINYNDKLHVLIATSLISHGVDLERINCLFMAGMPSKQAEYIQASSRSARTHAGIVFAIFKSSELRERSQYQYFIQNHEFMDRLVDPVPINRLSVKAIEKSIPGLLSGLLMCVHSQKHKRTIYNCKEFKDYISNEIAKGNNIREEIKDQLKRIIGTDNPYFSLIATEKANEAIDYIFDEKEYIINASQENLKLKDYNVLNPITSFRDIEEGIEIEPNTKTSIIMSAVNKNKA</sequence>
<dbReference type="CDD" id="cd18785">
    <property type="entry name" value="SF2_C"/>
    <property type="match status" value="1"/>
</dbReference>
<feature type="domain" description="Helicase C-terminal" evidence="1">
    <location>
        <begin position="883"/>
        <end position="1048"/>
    </location>
</feature>
<comment type="caution">
    <text evidence="2">The sequence shown here is derived from an EMBL/GenBank/DDBJ whole genome shotgun (WGS) entry which is preliminary data.</text>
</comment>
<dbReference type="SMART" id="SM00490">
    <property type="entry name" value="HELICc"/>
    <property type="match status" value="1"/>
</dbReference>
<dbReference type="PROSITE" id="PS51194">
    <property type="entry name" value="HELICASE_CTER"/>
    <property type="match status" value="1"/>
</dbReference>
<accession>A0ABW8SL86</accession>
<keyword evidence="2" id="KW-0067">ATP-binding</keyword>
<evidence type="ECO:0000259" key="1">
    <source>
        <dbReference type="PROSITE" id="PS51194"/>
    </source>
</evidence>